<accession>A0AAD3RW23</accession>
<dbReference type="EMBL" id="BSYO01000001">
    <property type="protein sequence ID" value="GMG98338.1"/>
    <property type="molecule type" value="Genomic_DNA"/>
</dbReference>
<sequence>MQRVLRFLSLNSRQSPTADLGLNLELQWFLSEKGLGHLCGEIPIWVRQIIPPDLRLENNRDLLECPFSMLSKASGCFFA</sequence>
<evidence type="ECO:0000313" key="2">
    <source>
        <dbReference type="Proteomes" id="UP001279734"/>
    </source>
</evidence>
<comment type="caution">
    <text evidence="1">The sequence shown here is derived from an EMBL/GenBank/DDBJ whole genome shotgun (WGS) entry which is preliminary data.</text>
</comment>
<gene>
    <name evidence="1" type="ORF">Nepgr_000178</name>
</gene>
<proteinExistence type="predicted"/>
<dbReference type="Proteomes" id="UP001279734">
    <property type="component" value="Unassembled WGS sequence"/>
</dbReference>
<keyword evidence="2" id="KW-1185">Reference proteome</keyword>
<dbReference type="AlphaFoldDB" id="A0AAD3RW23"/>
<name>A0AAD3RW23_NEPGR</name>
<evidence type="ECO:0000313" key="1">
    <source>
        <dbReference type="EMBL" id="GMG98338.1"/>
    </source>
</evidence>
<protein>
    <submittedName>
        <fullName evidence="1">Uncharacterized protein</fullName>
    </submittedName>
</protein>
<organism evidence="1 2">
    <name type="scientific">Nepenthes gracilis</name>
    <name type="common">Slender pitcher plant</name>
    <dbReference type="NCBI Taxonomy" id="150966"/>
    <lineage>
        <taxon>Eukaryota</taxon>
        <taxon>Viridiplantae</taxon>
        <taxon>Streptophyta</taxon>
        <taxon>Embryophyta</taxon>
        <taxon>Tracheophyta</taxon>
        <taxon>Spermatophyta</taxon>
        <taxon>Magnoliopsida</taxon>
        <taxon>eudicotyledons</taxon>
        <taxon>Gunneridae</taxon>
        <taxon>Pentapetalae</taxon>
        <taxon>Caryophyllales</taxon>
        <taxon>Nepenthaceae</taxon>
        <taxon>Nepenthes</taxon>
    </lineage>
</organism>
<reference evidence="1" key="1">
    <citation type="submission" date="2023-05" db="EMBL/GenBank/DDBJ databases">
        <title>Nepenthes gracilis genome sequencing.</title>
        <authorList>
            <person name="Fukushima K."/>
        </authorList>
    </citation>
    <scope>NUCLEOTIDE SEQUENCE</scope>
    <source>
        <strain evidence="1">SING2019-196</strain>
    </source>
</reference>